<sequence>MSENSWETWAEAAGEGLPAAVLDLDAAEKNIELLARQAGNKPLRLVTKSLRCRPLIAHLLAYLGDRCSGLMAFHPEEAAWLSEQFRSSILVAYPSTQVHALSTALAAVRQGADITFMVDSADHLTALTQAMRGNPVTVPVAIDLDMSSRWPGLHFGVQRSPIRRQEDLAALLDEIRKRPGFRLAGVMGYEAQIAGLPDRRPDDRLHSLAVPRLKTLSRRHVARWRAEAVRVIRDAGFSPEFVNGGGTGSVAFTAGCPEVTEIAVGSGVFCPHLFDHYRDLPLRPAAGFVLPVDRRPQPGVVTCSGGGYVASGACDASRLPKPVWPEGVSLLPLEGAGEVQTPVRLPAADLNPDRVVFRHAKAGELCERFNQLRVHRSGKVVAGWPTYRGEGRSFI</sequence>
<dbReference type="PANTHER" id="PTHR28004">
    <property type="entry name" value="ZGC:162816-RELATED"/>
    <property type="match status" value="1"/>
</dbReference>
<accession>A0AB39UWP6</accession>
<dbReference type="PANTHER" id="PTHR28004:SF2">
    <property type="entry name" value="D-SERINE DEHYDRATASE"/>
    <property type="match status" value="1"/>
</dbReference>
<dbReference type="Pfam" id="PF01168">
    <property type="entry name" value="Ala_racemase_N"/>
    <property type="match status" value="1"/>
</dbReference>
<dbReference type="GO" id="GO:0036088">
    <property type="term" value="P:D-serine catabolic process"/>
    <property type="evidence" value="ECO:0007669"/>
    <property type="project" value="TreeGrafter"/>
</dbReference>
<dbReference type="AlphaFoldDB" id="A0AB39UWP6"/>
<feature type="domain" description="Alanine racemase N-terminal" evidence="1">
    <location>
        <begin position="23"/>
        <end position="268"/>
    </location>
</feature>
<dbReference type="KEGG" id="tcd:AAIA72_01405"/>
<dbReference type="GO" id="GO:0008784">
    <property type="term" value="F:alanine racemase activity"/>
    <property type="evidence" value="ECO:0007669"/>
    <property type="project" value="UniProtKB-EC"/>
</dbReference>
<protein>
    <submittedName>
        <fullName evidence="2">Alanine racemase</fullName>
        <ecNumber evidence="2">5.1.1.1</ecNumber>
    </submittedName>
</protein>
<evidence type="ECO:0000313" key="2">
    <source>
        <dbReference type="EMBL" id="XDT72668.1"/>
    </source>
</evidence>
<dbReference type="EMBL" id="CP154858">
    <property type="protein sequence ID" value="XDT72668.1"/>
    <property type="molecule type" value="Genomic_DNA"/>
</dbReference>
<evidence type="ECO:0000259" key="1">
    <source>
        <dbReference type="Pfam" id="PF01168"/>
    </source>
</evidence>
<dbReference type="InterPro" id="IPR001608">
    <property type="entry name" value="Ala_racemase_N"/>
</dbReference>
<keyword evidence="2" id="KW-0413">Isomerase</keyword>
<dbReference type="SUPFAM" id="SSF51419">
    <property type="entry name" value="PLP-binding barrel"/>
    <property type="match status" value="1"/>
</dbReference>
<proteinExistence type="predicted"/>
<dbReference type="InterPro" id="IPR029066">
    <property type="entry name" value="PLP-binding_barrel"/>
</dbReference>
<dbReference type="GO" id="GO:0008721">
    <property type="term" value="F:D-serine ammonia-lyase activity"/>
    <property type="evidence" value="ECO:0007669"/>
    <property type="project" value="TreeGrafter"/>
</dbReference>
<dbReference type="RefSeq" id="WP_369601672.1">
    <property type="nucleotide sequence ID" value="NZ_CP154858.1"/>
</dbReference>
<dbReference type="Gene3D" id="3.20.20.10">
    <property type="entry name" value="Alanine racemase"/>
    <property type="match status" value="1"/>
</dbReference>
<organism evidence="2">
    <name type="scientific">Thermohahella caldifontis</name>
    <dbReference type="NCBI Taxonomy" id="3142973"/>
    <lineage>
        <taxon>Bacteria</taxon>
        <taxon>Pseudomonadati</taxon>
        <taxon>Pseudomonadota</taxon>
        <taxon>Gammaproteobacteria</taxon>
        <taxon>Oceanospirillales</taxon>
        <taxon>Hahellaceae</taxon>
        <taxon>Thermohahella</taxon>
    </lineage>
</organism>
<dbReference type="InterPro" id="IPR051466">
    <property type="entry name" value="D-amino_acid_metab_enzyme"/>
</dbReference>
<name>A0AB39UWP6_9GAMM</name>
<reference evidence="2" key="1">
    <citation type="submission" date="2024-05" db="EMBL/GenBank/DDBJ databases">
        <title>Genome sequencing of novel strain.</title>
        <authorList>
            <person name="Ganbat D."/>
            <person name="Ganbat S."/>
            <person name="Lee S.-J."/>
        </authorList>
    </citation>
    <scope>NUCLEOTIDE SEQUENCE</scope>
    <source>
        <strain evidence="2">SMD15-11</strain>
    </source>
</reference>
<gene>
    <name evidence="2" type="ORF">AAIA72_01405</name>
</gene>
<dbReference type="EC" id="5.1.1.1" evidence="2"/>